<feature type="transmembrane region" description="Helical" evidence="7">
    <location>
        <begin position="408"/>
        <end position="433"/>
    </location>
</feature>
<accession>A0AB34IJB6</accession>
<evidence type="ECO:0000313" key="10">
    <source>
        <dbReference type="Proteomes" id="UP001515480"/>
    </source>
</evidence>
<keyword evidence="10" id="KW-1185">Reference proteome</keyword>
<dbReference type="PROSITE" id="PS50850">
    <property type="entry name" value="MFS"/>
    <property type="match status" value="1"/>
</dbReference>
<keyword evidence="4 7" id="KW-1133">Transmembrane helix</keyword>
<reference evidence="9 10" key="1">
    <citation type="journal article" date="2024" name="Science">
        <title>Giant polyketide synthase enzymes in the biosynthesis of giant marine polyether toxins.</title>
        <authorList>
            <person name="Fallon T.R."/>
            <person name="Shende V.V."/>
            <person name="Wierzbicki I.H."/>
            <person name="Pendleton A.L."/>
            <person name="Watervoot N.F."/>
            <person name="Auber R.P."/>
            <person name="Gonzalez D.J."/>
            <person name="Wisecaver J.H."/>
            <person name="Moore B.S."/>
        </authorList>
    </citation>
    <scope>NUCLEOTIDE SEQUENCE [LARGE SCALE GENOMIC DNA]</scope>
    <source>
        <strain evidence="9 10">12B1</strain>
    </source>
</reference>
<dbReference type="SUPFAM" id="SSF103473">
    <property type="entry name" value="MFS general substrate transporter"/>
    <property type="match status" value="1"/>
</dbReference>
<dbReference type="InterPro" id="IPR020846">
    <property type="entry name" value="MFS_dom"/>
</dbReference>
<feature type="transmembrane region" description="Helical" evidence="7">
    <location>
        <begin position="317"/>
        <end position="341"/>
    </location>
</feature>
<dbReference type="InterPro" id="IPR001958">
    <property type="entry name" value="Tet-R_TetA/multi-R_MdtG-like"/>
</dbReference>
<feature type="transmembrane region" description="Helical" evidence="7">
    <location>
        <begin position="353"/>
        <end position="372"/>
    </location>
</feature>
<evidence type="ECO:0000256" key="2">
    <source>
        <dbReference type="ARBA" id="ARBA00022448"/>
    </source>
</evidence>
<evidence type="ECO:0000256" key="6">
    <source>
        <dbReference type="SAM" id="MobiDB-lite"/>
    </source>
</evidence>
<dbReference type="AlphaFoldDB" id="A0AB34IJB6"/>
<dbReference type="Gene3D" id="1.20.1250.20">
    <property type="entry name" value="MFS general substrate transporter like domains"/>
    <property type="match status" value="1"/>
</dbReference>
<dbReference type="PANTHER" id="PTHR23504:SF15">
    <property type="entry name" value="MAJOR FACILITATOR SUPERFAMILY (MFS) PROFILE DOMAIN-CONTAINING PROTEIN"/>
    <property type="match status" value="1"/>
</dbReference>
<name>A0AB34IJB6_PRYPA</name>
<feature type="compositionally biased region" description="Polar residues" evidence="6">
    <location>
        <begin position="547"/>
        <end position="567"/>
    </location>
</feature>
<evidence type="ECO:0000259" key="8">
    <source>
        <dbReference type="PROSITE" id="PS50850"/>
    </source>
</evidence>
<comment type="subcellular location">
    <subcellularLocation>
        <location evidence="1">Membrane</location>
        <topology evidence="1">Multi-pass membrane protein</topology>
    </subcellularLocation>
</comment>
<dbReference type="InterPro" id="IPR036259">
    <property type="entry name" value="MFS_trans_sf"/>
</dbReference>
<sequence length="567" mass="59762">MGLMPVGTILVRPPSISGASNGGLSAMASREDDTIWVPVTINLPMGLVKGWTHTPNCAPISIVFGPYSIILLAQTANTVLVPVLPFLVKDVGASAISYGMLQSTLWTSQTVLAPVLGWLSDRLGRRPVICISLLISALGNALLAVSNSVGMMAAARIISGLGFQIALFRAYFADRPKEQRTGSFGLIGVVQGFALFGGPSIGGFASHWGGRRMAPWMAAALCLAAALITIMWHPIEEVGVRRGASGELTGEALQKHQETHKEVNGVKLVKLDLAEGDTRSEASSQPSSAQHGWRAWRLCVCMRKTYKLSIWLGKHGLYPLLLLNFFFRFAFAAYKSVFAFFCMEALGYGTAEVGYLLSGMGLAGMGVQGVLVRIVVAACGEERTLAISMAATSLGFVALSMTTGLEMLIPALGIIAIGYGLAVPSLSTLFSLVPVEQGIMQGIAGAIDRFGQAFGPLVGGAALHLLGEAGLMRYTGLALALISSVCLLFIGDGCVSWIRNSCMRSLGGGYAPLDQSQGDIDQADELEMADVPDSPSKLSDIEAHSNGEINGSPQNMNGSQLQPVAPK</sequence>
<keyword evidence="2" id="KW-0813">Transport</keyword>
<dbReference type="EMBL" id="JBGBPQ010000024">
    <property type="protein sequence ID" value="KAL1500070.1"/>
    <property type="molecule type" value="Genomic_DNA"/>
</dbReference>
<protein>
    <recommendedName>
        <fullName evidence="8">Major facilitator superfamily (MFS) profile domain-containing protein</fullName>
    </recommendedName>
</protein>
<dbReference type="Pfam" id="PF07690">
    <property type="entry name" value="MFS_1"/>
    <property type="match status" value="1"/>
</dbReference>
<feature type="domain" description="Major facilitator superfamily (MFS) profile" evidence="8">
    <location>
        <begin position="61"/>
        <end position="495"/>
    </location>
</feature>
<evidence type="ECO:0000256" key="5">
    <source>
        <dbReference type="ARBA" id="ARBA00023136"/>
    </source>
</evidence>
<organism evidence="9 10">
    <name type="scientific">Prymnesium parvum</name>
    <name type="common">Toxic golden alga</name>
    <dbReference type="NCBI Taxonomy" id="97485"/>
    <lineage>
        <taxon>Eukaryota</taxon>
        <taxon>Haptista</taxon>
        <taxon>Haptophyta</taxon>
        <taxon>Prymnesiophyceae</taxon>
        <taxon>Prymnesiales</taxon>
        <taxon>Prymnesiaceae</taxon>
        <taxon>Prymnesium</taxon>
    </lineage>
</organism>
<feature type="transmembrane region" description="Helical" evidence="7">
    <location>
        <begin position="151"/>
        <end position="172"/>
    </location>
</feature>
<gene>
    <name evidence="9" type="ORF">AB1Y20_012746</name>
</gene>
<evidence type="ECO:0000256" key="3">
    <source>
        <dbReference type="ARBA" id="ARBA00022692"/>
    </source>
</evidence>
<feature type="region of interest" description="Disordered" evidence="6">
    <location>
        <begin position="530"/>
        <end position="567"/>
    </location>
</feature>
<keyword evidence="3 7" id="KW-0812">Transmembrane</keyword>
<feature type="transmembrane region" description="Helical" evidence="7">
    <location>
        <begin position="477"/>
        <end position="498"/>
    </location>
</feature>
<feature type="transmembrane region" description="Helical" evidence="7">
    <location>
        <begin position="128"/>
        <end position="145"/>
    </location>
</feature>
<feature type="transmembrane region" description="Helical" evidence="7">
    <location>
        <begin position="214"/>
        <end position="232"/>
    </location>
</feature>
<proteinExistence type="predicted"/>
<evidence type="ECO:0000313" key="9">
    <source>
        <dbReference type="EMBL" id="KAL1500070.1"/>
    </source>
</evidence>
<dbReference type="GO" id="GO:0022857">
    <property type="term" value="F:transmembrane transporter activity"/>
    <property type="evidence" value="ECO:0007669"/>
    <property type="project" value="InterPro"/>
</dbReference>
<evidence type="ECO:0000256" key="1">
    <source>
        <dbReference type="ARBA" id="ARBA00004141"/>
    </source>
</evidence>
<dbReference type="GO" id="GO:0016020">
    <property type="term" value="C:membrane"/>
    <property type="evidence" value="ECO:0007669"/>
    <property type="project" value="UniProtKB-SubCell"/>
</dbReference>
<dbReference type="PANTHER" id="PTHR23504">
    <property type="entry name" value="MAJOR FACILITATOR SUPERFAMILY DOMAIN-CONTAINING PROTEIN 10"/>
    <property type="match status" value="1"/>
</dbReference>
<keyword evidence="5 7" id="KW-0472">Membrane</keyword>
<dbReference type="InterPro" id="IPR005829">
    <property type="entry name" value="Sugar_transporter_CS"/>
</dbReference>
<dbReference type="Proteomes" id="UP001515480">
    <property type="component" value="Unassembled WGS sequence"/>
</dbReference>
<dbReference type="InterPro" id="IPR011701">
    <property type="entry name" value="MFS"/>
</dbReference>
<dbReference type="PRINTS" id="PR01035">
    <property type="entry name" value="TCRTETA"/>
</dbReference>
<feature type="transmembrane region" description="Helical" evidence="7">
    <location>
        <begin position="384"/>
        <end position="402"/>
    </location>
</feature>
<evidence type="ECO:0000256" key="7">
    <source>
        <dbReference type="SAM" id="Phobius"/>
    </source>
</evidence>
<comment type="caution">
    <text evidence="9">The sequence shown here is derived from an EMBL/GenBank/DDBJ whole genome shotgun (WGS) entry which is preliminary data.</text>
</comment>
<feature type="transmembrane region" description="Helical" evidence="7">
    <location>
        <begin position="184"/>
        <end position="208"/>
    </location>
</feature>
<dbReference type="PROSITE" id="PS00216">
    <property type="entry name" value="SUGAR_TRANSPORT_1"/>
    <property type="match status" value="1"/>
</dbReference>
<evidence type="ECO:0000256" key="4">
    <source>
        <dbReference type="ARBA" id="ARBA00022989"/>
    </source>
</evidence>
<feature type="transmembrane region" description="Helical" evidence="7">
    <location>
        <begin position="453"/>
        <end position="471"/>
    </location>
</feature>